<dbReference type="GO" id="GO:0003730">
    <property type="term" value="F:mRNA 3'-UTR binding"/>
    <property type="evidence" value="ECO:0007669"/>
    <property type="project" value="EnsemblFungi"/>
</dbReference>
<evidence type="ECO:0000256" key="4">
    <source>
        <dbReference type="SAM" id="MobiDB-lite"/>
    </source>
</evidence>
<keyword evidence="1" id="KW-0677">Repeat</keyword>
<dbReference type="PROSITE" id="PS50303">
    <property type="entry name" value="PUM_HD"/>
    <property type="match status" value="1"/>
</dbReference>
<dbReference type="SUPFAM" id="SSF48371">
    <property type="entry name" value="ARM repeat"/>
    <property type="match status" value="1"/>
</dbReference>
<dbReference type="GO" id="GO:0005730">
    <property type="term" value="C:nucleolus"/>
    <property type="evidence" value="ECO:0007669"/>
    <property type="project" value="EnsemblFungi"/>
</dbReference>
<feature type="compositionally biased region" description="Basic and acidic residues" evidence="4">
    <location>
        <begin position="1"/>
        <end position="11"/>
    </location>
</feature>
<dbReference type="Pfam" id="PF08144">
    <property type="entry name" value="CPL"/>
    <property type="match status" value="1"/>
</dbReference>
<organism evidence="6 7">
    <name type="scientific">Bifiguratus adelaidae</name>
    <dbReference type="NCBI Taxonomy" id="1938954"/>
    <lineage>
        <taxon>Eukaryota</taxon>
        <taxon>Fungi</taxon>
        <taxon>Fungi incertae sedis</taxon>
        <taxon>Mucoromycota</taxon>
        <taxon>Mucoromycotina</taxon>
        <taxon>Endogonomycetes</taxon>
        <taxon>Endogonales</taxon>
        <taxon>Endogonales incertae sedis</taxon>
        <taxon>Bifiguratus</taxon>
    </lineage>
</organism>
<dbReference type="GO" id="GO:0000900">
    <property type="term" value="F:mRNA regulatory element binding translation repressor activity"/>
    <property type="evidence" value="ECO:0007669"/>
    <property type="project" value="EnsemblFungi"/>
</dbReference>
<feature type="repeat" description="Pumilio" evidence="3">
    <location>
        <begin position="97"/>
        <end position="133"/>
    </location>
</feature>
<reference evidence="6 7" key="1">
    <citation type="journal article" date="2017" name="Mycologia">
        <title>Bifiguratus adelaidae, gen. et sp. nov., a new member of Mucoromycotina in endophytic and soil-dwelling habitats.</title>
        <authorList>
            <person name="Torres-Cruz T.J."/>
            <person name="Billingsley Tobias T.L."/>
            <person name="Almatruk M."/>
            <person name="Hesse C."/>
            <person name="Kuske C.R."/>
            <person name="Desiro A."/>
            <person name="Benucci G.M."/>
            <person name="Bonito G."/>
            <person name="Stajich J.E."/>
            <person name="Dunlap C."/>
            <person name="Arnold A.E."/>
            <person name="Porras-Alfaro A."/>
        </authorList>
    </citation>
    <scope>NUCLEOTIDE SEQUENCE [LARGE SCALE GENOMIC DNA]</scope>
    <source>
        <strain evidence="6 7">AZ0501</strain>
    </source>
</reference>
<dbReference type="OrthoDB" id="497380at2759"/>
<evidence type="ECO:0000256" key="1">
    <source>
        <dbReference type="ARBA" id="ARBA00022737"/>
    </source>
</evidence>
<evidence type="ECO:0000259" key="5">
    <source>
        <dbReference type="PROSITE" id="PS50303"/>
    </source>
</evidence>
<dbReference type="SMART" id="SM00025">
    <property type="entry name" value="Pumilio"/>
    <property type="match status" value="5"/>
</dbReference>
<name>A0A261Y3N9_9FUNG</name>
<dbReference type="GO" id="GO:0042273">
    <property type="term" value="P:ribosomal large subunit biogenesis"/>
    <property type="evidence" value="ECO:0007669"/>
    <property type="project" value="EnsemblFungi"/>
</dbReference>
<dbReference type="Gene3D" id="1.25.10.10">
    <property type="entry name" value="Leucine-rich Repeat Variant"/>
    <property type="match status" value="2"/>
</dbReference>
<accession>A0A261Y3N9</accession>
<dbReference type="Proteomes" id="UP000242875">
    <property type="component" value="Unassembled WGS sequence"/>
</dbReference>
<sequence length="589" mass="66216">MPAESLKRKGSESAAAAAVDKKHKVSNDSNSGNANAGQPKGSAESRAEQKRLRIERRGHKPSEEIMQKAKKVWEKLRRADLNKDKAAKNIVMDEMMQVLDGRIQELILRHDASRVIQTCLKQGNAEHRNEIAKQLTGSYEKLSKSTYGKFLVTKIIEYCPQYRQTVLEELRHHVRTLIRHKEASTVIESFFVQYSTAAQRFALLSEFFGPEVTLFGDKSKEQPKSLKELVEAKPERREAIIKYLGDTLKGTVDKGTIQHSIVHKALLEYFLNADEKDCVEMMEMLKESIAEIVHTKEGSRVAMLCISYGKPKDRKEMVRALKPFLEKVATDEFGHMVLLRVFDVVDDTVLVSKTILAELLKTNADPDNDTLGKMIHDKYGRRVILYLLVGRNGRYLSHDSIQLLAEGDDIRSKTSKKDPQLRFNELKAYVSQPLLSYCTSHLNILIRSNLPGQVVTETILHADGDKDAILLAILDCCAQSPEEGGEEHIIEAVPRVIATIVKADTAAKEDRRADQPLNFAPRLLQTIEPNLLHFATCKGSFVVVALAEEPSTREQVLEALKPHKKALEELADEKGELKGASILLGMIRQ</sequence>
<keyword evidence="7" id="KW-1185">Reference proteome</keyword>
<dbReference type="GO" id="GO:0101031">
    <property type="term" value="C:protein folding chaperone complex"/>
    <property type="evidence" value="ECO:0007669"/>
    <property type="project" value="EnsemblFungi"/>
</dbReference>
<protein>
    <recommendedName>
        <fullName evidence="5">PUM-HD domain-containing protein</fullName>
    </recommendedName>
</protein>
<evidence type="ECO:0000256" key="3">
    <source>
        <dbReference type="PROSITE-ProRule" id="PRU00317"/>
    </source>
</evidence>
<dbReference type="InterPro" id="IPR016024">
    <property type="entry name" value="ARM-type_fold"/>
</dbReference>
<dbReference type="EMBL" id="MVBO01000020">
    <property type="protein sequence ID" value="OZJ05223.1"/>
    <property type="molecule type" value="Genomic_DNA"/>
</dbReference>
<dbReference type="PANTHER" id="PTHR13389:SF0">
    <property type="entry name" value="PUMILIO HOMOLOG 3"/>
    <property type="match status" value="1"/>
</dbReference>
<feature type="compositionally biased region" description="Low complexity" evidence="4">
    <location>
        <begin position="27"/>
        <end position="37"/>
    </location>
</feature>
<dbReference type="PROSITE" id="PS50302">
    <property type="entry name" value="PUM"/>
    <property type="match status" value="1"/>
</dbReference>
<evidence type="ECO:0000313" key="6">
    <source>
        <dbReference type="EMBL" id="OZJ05223.1"/>
    </source>
</evidence>
<dbReference type="GO" id="GO:0050821">
    <property type="term" value="P:protein stabilization"/>
    <property type="evidence" value="ECO:0007669"/>
    <property type="project" value="EnsemblFungi"/>
</dbReference>
<dbReference type="InterPro" id="IPR040059">
    <property type="entry name" value="PUM3"/>
</dbReference>
<feature type="region of interest" description="Disordered" evidence="4">
    <location>
        <begin position="1"/>
        <end position="65"/>
    </location>
</feature>
<dbReference type="PANTHER" id="PTHR13389">
    <property type="entry name" value="PUMILIO HOMOLOG 3"/>
    <property type="match status" value="1"/>
</dbReference>
<dbReference type="GO" id="GO:0015934">
    <property type="term" value="C:large ribosomal subunit"/>
    <property type="evidence" value="ECO:0007669"/>
    <property type="project" value="EnsemblFungi"/>
</dbReference>
<dbReference type="GO" id="GO:0030687">
    <property type="term" value="C:preribosome, large subunit precursor"/>
    <property type="evidence" value="ECO:0007669"/>
    <property type="project" value="EnsemblFungi"/>
</dbReference>
<dbReference type="AlphaFoldDB" id="A0A261Y3N9"/>
<evidence type="ECO:0000313" key="7">
    <source>
        <dbReference type="Proteomes" id="UP000242875"/>
    </source>
</evidence>
<comment type="caution">
    <text evidence="6">The sequence shown here is derived from an EMBL/GenBank/DDBJ whole genome shotgun (WGS) entry which is preliminary data.</text>
</comment>
<gene>
    <name evidence="6" type="ORF">BZG36_02452</name>
</gene>
<dbReference type="InterPro" id="IPR033133">
    <property type="entry name" value="PUM-HD"/>
</dbReference>
<feature type="domain" description="PUM-HD" evidence="5">
    <location>
        <begin position="68"/>
        <end position="438"/>
    </location>
</feature>
<feature type="compositionally biased region" description="Basic and acidic residues" evidence="4">
    <location>
        <begin position="43"/>
        <end position="52"/>
    </location>
</feature>
<dbReference type="GO" id="GO:0048027">
    <property type="term" value="F:mRNA 5'-UTR binding"/>
    <property type="evidence" value="ECO:0007669"/>
    <property type="project" value="EnsemblFungi"/>
</dbReference>
<dbReference type="InterPro" id="IPR011989">
    <property type="entry name" value="ARM-like"/>
</dbReference>
<proteinExistence type="predicted"/>
<dbReference type="InterPro" id="IPR001313">
    <property type="entry name" value="Pumilio_RNA-bd_rpt"/>
</dbReference>
<evidence type="ECO:0000256" key="2">
    <source>
        <dbReference type="ARBA" id="ARBA00022884"/>
    </source>
</evidence>
<dbReference type="InterPro" id="IPR012959">
    <property type="entry name" value="CPL_dom"/>
</dbReference>
<dbReference type="GO" id="GO:0070180">
    <property type="term" value="F:large ribosomal subunit rRNA binding"/>
    <property type="evidence" value="ECO:0007669"/>
    <property type="project" value="EnsemblFungi"/>
</dbReference>
<keyword evidence="2" id="KW-0694">RNA-binding</keyword>
<dbReference type="Pfam" id="PF00806">
    <property type="entry name" value="PUF"/>
    <property type="match status" value="1"/>
</dbReference>